<evidence type="ECO:0000313" key="1">
    <source>
        <dbReference type="EMBL" id="SIQ56118.1"/>
    </source>
</evidence>
<proteinExistence type="predicted"/>
<protein>
    <submittedName>
        <fullName evidence="1">Uncharacterized protein</fullName>
    </submittedName>
</protein>
<accession>A0A1N6TRW8</accession>
<gene>
    <name evidence="1" type="ORF">SAMN05421546_1452</name>
</gene>
<organism evidence="1 2">
    <name type="scientific">Solilutibacter tolerans</name>
    <dbReference type="NCBI Taxonomy" id="1604334"/>
    <lineage>
        <taxon>Bacteria</taxon>
        <taxon>Pseudomonadati</taxon>
        <taxon>Pseudomonadota</taxon>
        <taxon>Gammaproteobacteria</taxon>
        <taxon>Lysobacterales</taxon>
        <taxon>Lysobacteraceae</taxon>
        <taxon>Solilutibacter</taxon>
    </lineage>
</organism>
<sequence>MSRARNLSLGLAATAGIAGGGWWWQTRQAPEPKLRDPAKIEAAMRPTPKSFVPRKQVAAPGCPMPTQIATPALPAQSPVPTGLSPFKHPQGRLQPLAGFSVDARVLSSRRYQDDREAEFSPVDLALGWGRMRDDDVLSMLQVGQQNRWYYTRWTESPPIPINQVRLESANMHMIPANRDIAQALSAIKPGQRVRIDGWLVEVQAKDGWRWRSSTTRSDHGPGGCEVIQVCAVAVE</sequence>
<keyword evidence="2" id="KW-1185">Reference proteome</keyword>
<dbReference type="AlphaFoldDB" id="A0A1N6TRW8"/>
<dbReference type="EMBL" id="FTLW01000003">
    <property type="protein sequence ID" value="SIQ56118.1"/>
    <property type="molecule type" value="Genomic_DNA"/>
</dbReference>
<name>A0A1N6TRW8_9GAMM</name>
<evidence type="ECO:0000313" key="2">
    <source>
        <dbReference type="Proteomes" id="UP000241788"/>
    </source>
</evidence>
<dbReference type="STRING" id="1604334.SAMN05421546_1452"/>
<dbReference type="RefSeq" id="WP_076586777.1">
    <property type="nucleotide sequence ID" value="NZ_FTLW01000003.1"/>
</dbReference>
<dbReference type="OrthoDB" id="6706661at2"/>
<reference evidence="2" key="1">
    <citation type="submission" date="2017-01" db="EMBL/GenBank/DDBJ databases">
        <authorList>
            <person name="Varghese N."/>
            <person name="Submissions S."/>
        </authorList>
    </citation>
    <scope>NUCLEOTIDE SEQUENCE [LARGE SCALE GENOMIC DNA]</scope>
    <source>
        <strain evidence="2">UM1</strain>
    </source>
</reference>
<dbReference type="Proteomes" id="UP000241788">
    <property type="component" value="Unassembled WGS sequence"/>
</dbReference>